<reference evidence="9" key="1">
    <citation type="submission" date="2023-05" db="EMBL/GenBank/DDBJ databases">
        <title>Streptantibioticus silvisoli sp. nov., acidotolerant actinomycetes 1 from pine litter.</title>
        <authorList>
            <person name="Swiecimska M."/>
            <person name="Golinska P."/>
            <person name="Sangal V."/>
            <person name="Wachnowicz B."/>
            <person name="Goodfellow M."/>
        </authorList>
    </citation>
    <scope>NUCLEOTIDE SEQUENCE</scope>
    <source>
        <strain evidence="9">SL13</strain>
    </source>
</reference>
<evidence type="ECO:0000313" key="9">
    <source>
        <dbReference type="EMBL" id="MDI5968885.1"/>
    </source>
</evidence>
<comment type="cofactor">
    <cofactor evidence="1 5">
        <name>FAD</name>
        <dbReference type="ChEBI" id="CHEBI:57692"/>
    </cofactor>
</comment>
<dbReference type="InterPro" id="IPR007867">
    <property type="entry name" value="GMC_OxRtase_C"/>
</dbReference>
<accession>A0AA90H4Y2</accession>
<dbReference type="InterPro" id="IPR012132">
    <property type="entry name" value="GMC_OxRdtase"/>
</dbReference>
<dbReference type="InterPro" id="IPR036188">
    <property type="entry name" value="FAD/NAD-bd_sf"/>
</dbReference>
<dbReference type="Gene3D" id="3.50.50.60">
    <property type="entry name" value="FAD/NAD(P)-binding domain"/>
    <property type="match status" value="1"/>
</dbReference>
<evidence type="ECO:0000259" key="8">
    <source>
        <dbReference type="PROSITE" id="PS00624"/>
    </source>
</evidence>
<feature type="binding site" evidence="5">
    <location>
        <position position="82"/>
    </location>
    <ligand>
        <name>FAD</name>
        <dbReference type="ChEBI" id="CHEBI:57692"/>
    </ligand>
</feature>
<evidence type="ECO:0000256" key="5">
    <source>
        <dbReference type="PIRSR" id="PIRSR000137-2"/>
    </source>
</evidence>
<dbReference type="SUPFAM" id="SSF54373">
    <property type="entry name" value="FAD-linked reductases, C-terminal domain"/>
    <property type="match status" value="1"/>
</dbReference>
<comment type="caution">
    <text evidence="9">The sequence shown here is derived from an EMBL/GenBank/DDBJ whole genome shotgun (WGS) entry which is preliminary data.</text>
</comment>
<dbReference type="PANTHER" id="PTHR11552:SF147">
    <property type="entry name" value="CHOLINE DEHYDROGENASE, MITOCHONDRIAL"/>
    <property type="match status" value="1"/>
</dbReference>
<dbReference type="Gene3D" id="3.30.560.10">
    <property type="entry name" value="Glucose Oxidase, domain 3"/>
    <property type="match status" value="1"/>
</dbReference>
<protein>
    <submittedName>
        <fullName evidence="9">GMC family oxidoreductase N-terminal domain-containing protein</fullName>
    </submittedName>
</protein>
<dbReference type="Pfam" id="PF05199">
    <property type="entry name" value="GMC_oxred_C"/>
    <property type="match status" value="1"/>
</dbReference>
<proteinExistence type="inferred from homology"/>
<dbReference type="AlphaFoldDB" id="A0AA90H4Y2"/>
<evidence type="ECO:0000256" key="6">
    <source>
        <dbReference type="RuleBase" id="RU003968"/>
    </source>
</evidence>
<name>A0AA90H4Y2_9ACTN</name>
<dbReference type="Pfam" id="PF00732">
    <property type="entry name" value="GMC_oxred_N"/>
    <property type="match status" value="1"/>
</dbReference>
<comment type="similarity">
    <text evidence="2 6">Belongs to the GMC oxidoreductase family.</text>
</comment>
<dbReference type="SUPFAM" id="SSF51905">
    <property type="entry name" value="FAD/NAD(P)-binding domain"/>
    <property type="match status" value="1"/>
</dbReference>
<dbReference type="PROSITE" id="PS00623">
    <property type="entry name" value="GMC_OXRED_1"/>
    <property type="match status" value="1"/>
</dbReference>
<evidence type="ECO:0000256" key="2">
    <source>
        <dbReference type="ARBA" id="ARBA00010790"/>
    </source>
</evidence>
<dbReference type="PANTHER" id="PTHR11552">
    <property type="entry name" value="GLUCOSE-METHANOL-CHOLINE GMC OXIDOREDUCTASE"/>
    <property type="match status" value="1"/>
</dbReference>
<dbReference type="GO" id="GO:0050660">
    <property type="term" value="F:flavin adenine dinucleotide binding"/>
    <property type="evidence" value="ECO:0007669"/>
    <property type="project" value="InterPro"/>
</dbReference>
<evidence type="ECO:0000256" key="4">
    <source>
        <dbReference type="ARBA" id="ARBA00022827"/>
    </source>
</evidence>
<dbReference type="PROSITE" id="PS00624">
    <property type="entry name" value="GMC_OXRED_2"/>
    <property type="match status" value="1"/>
</dbReference>
<dbReference type="GO" id="GO:0016614">
    <property type="term" value="F:oxidoreductase activity, acting on CH-OH group of donors"/>
    <property type="evidence" value="ECO:0007669"/>
    <property type="project" value="InterPro"/>
</dbReference>
<keyword evidence="4 5" id="KW-0274">FAD</keyword>
<sequence>MDVYDYVIVGAGSAGCVLAARLSEDPGVRVALVEAGGPDTAPEIHTPLAFPSLFSSAWDWDYHSAPEPGLDGRRAPLPRGRVLGGSSSMNAMIYIRGNPADYDAWSANGAPGWAWRDVLPYFLRAEDNERGATALHGAGGPLAVSDGRSRHVMMDAFVEAAQQAGHPRNEDFNGPRQDGVGHYQLTQRNGMRCSTAVGYLRPALERPNLDVLTDTLCGPLLFDGDRVTGVEIERAREVSALHAAREVVLCAGTYNSPHLLMLSGIGPAATLAACGITPRVDLPVGENLQDHLHAGVSYLSGTESLLTARTERNVALLVGSGRGPLTSNVAEAGGFLRTREGLAAPDAQIHAAPVLFTEDLLAVPSQHGFIIGAALLCPTSRGSVVPRSALPSTKPRVQHNYLATAEDRDTMVRAVRMVLEIAGQPALKPHRGDPLHAPASAGDADILAFVRRQAQTIYHPVGTCAIGTVVDPDLRVRGVEGLRVVDASVMPTIVRGNTNAPTVMIAEKAADLLRDRTAVPRIAADAIAPAS</sequence>
<dbReference type="PIRSF" id="PIRSF000137">
    <property type="entry name" value="Alcohol_oxidase"/>
    <property type="match status" value="1"/>
</dbReference>
<feature type="domain" description="Glucose-methanol-choline oxidoreductase N-terminal" evidence="8">
    <location>
        <begin position="252"/>
        <end position="266"/>
    </location>
</feature>
<feature type="domain" description="Glucose-methanol-choline oxidoreductase N-terminal" evidence="7">
    <location>
        <begin position="80"/>
        <end position="103"/>
    </location>
</feature>
<evidence type="ECO:0000259" key="7">
    <source>
        <dbReference type="PROSITE" id="PS00623"/>
    </source>
</evidence>
<evidence type="ECO:0000256" key="1">
    <source>
        <dbReference type="ARBA" id="ARBA00001974"/>
    </source>
</evidence>
<gene>
    <name evidence="9" type="ORF">POF50_005920</name>
</gene>
<keyword evidence="3 6" id="KW-0285">Flavoprotein</keyword>
<dbReference type="EMBL" id="JABXJJ020000006">
    <property type="protein sequence ID" value="MDI5968885.1"/>
    <property type="molecule type" value="Genomic_DNA"/>
</dbReference>
<evidence type="ECO:0000256" key="3">
    <source>
        <dbReference type="ARBA" id="ARBA00022630"/>
    </source>
</evidence>
<organism evidence="9">
    <name type="scientific">Streptantibioticus silvisoli</name>
    <dbReference type="NCBI Taxonomy" id="2705255"/>
    <lineage>
        <taxon>Bacteria</taxon>
        <taxon>Bacillati</taxon>
        <taxon>Actinomycetota</taxon>
        <taxon>Actinomycetes</taxon>
        <taxon>Kitasatosporales</taxon>
        <taxon>Streptomycetaceae</taxon>
        <taxon>Streptantibioticus</taxon>
    </lineage>
</organism>
<dbReference type="InterPro" id="IPR000172">
    <property type="entry name" value="GMC_OxRdtase_N"/>
</dbReference>